<reference evidence="1 2" key="1">
    <citation type="submission" date="2024-02" db="EMBL/GenBank/DDBJ databases">
        <title>High-quality chromosome-scale genome assembly of Pensacola bahiagrass (Paspalum notatum Flugge var. saurae).</title>
        <authorList>
            <person name="Vega J.M."/>
            <person name="Podio M."/>
            <person name="Orjuela J."/>
            <person name="Siena L.A."/>
            <person name="Pessino S.C."/>
            <person name="Combes M.C."/>
            <person name="Mariac C."/>
            <person name="Albertini E."/>
            <person name="Pupilli F."/>
            <person name="Ortiz J.P.A."/>
            <person name="Leblanc O."/>
        </authorList>
    </citation>
    <scope>NUCLEOTIDE SEQUENCE [LARGE SCALE GENOMIC DNA]</scope>
    <source>
        <strain evidence="1">R1</strain>
        <tissue evidence="1">Leaf</tissue>
    </source>
</reference>
<organism evidence="1 2">
    <name type="scientific">Paspalum notatum var. saurae</name>
    <dbReference type="NCBI Taxonomy" id="547442"/>
    <lineage>
        <taxon>Eukaryota</taxon>
        <taxon>Viridiplantae</taxon>
        <taxon>Streptophyta</taxon>
        <taxon>Embryophyta</taxon>
        <taxon>Tracheophyta</taxon>
        <taxon>Spermatophyta</taxon>
        <taxon>Magnoliopsida</taxon>
        <taxon>Liliopsida</taxon>
        <taxon>Poales</taxon>
        <taxon>Poaceae</taxon>
        <taxon>PACMAD clade</taxon>
        <taxon>Panicoideae</taxon>
        <taxon>Andropogonodae</taxon>
        <taxon>Paspaleae</taxon>
        <taxon>Paspalinae</taxon>
        <taxon>Paspalum</taxon>
    </lineage>
</organism>
<evidence type="ECO:0000313" key="2">
    <source>
        <dbReference type="Proteomes" id="UP001341281"/>
    </source>
</evidence>
<evidence type="ECO:0008006" key="3">
    <source>
        <dbReference type="Google" id="ProtNLM"/>
    </source>
</evidence>
<gene>
    <name evidence="1" type="ORF">U9M48_028487</name>
</gene>
<accession>A0AAQ3U1C9</accession>
<proteinExistence type="predicted"/>
<dbReference type="Proteomes" id="UP001341281">
    <property type="component" value="Chromosome 06"/>
</dbReference>
<evidence type="ECO:0000313" key="1">
    <source>
        <dbReference type="EMBL" id="WVZ81062.1"/>
    </source>
</evidence>
<protein>
    <recommendedName>
        <fullName evidence="3">Reverse transcriptase zinc-binding domain-containing protein</fullName>
    </recommendedName>
</protein>
<name>A0AAQ3U1C9_PASNO</name>
<dbReference type="EMBL" id="CP144750">
    <property type="protein sequence ID" value="WVZ81062.1"/>
    <property type="molecule type" value="Genomic_DNA"/>
</dbReference>
<dbReference type="AlphaFoldDB" id="A0AAQ3U1C9"/>
<sequence length="223" mass="24718">MALFDIAVDTTVGNGSSTKFWADRWLQGSLAELAPNLFSAIPTKAVQRRTVSQALNYRRWVDDIKGALSVQVIAEYLLICRGPSVFLPGSGVCPTRRPAPSVTKEEESIKHILSACVLSREVWAWVLRELRLDVALPPSFSSRFCSWWSKADASLEKGLRKGFNSLVILVIWELWKHRNACVFDGVRPQAQTVLSQAVVEGHMWCLAGASSLQELLLRSAPAP</sequence>
<keyword evidence="2" id="KW-1185">Reference proteome</keyword>